<evidence type="ECO:0000256" key="4">
    <source>
        <dbReference type="ARBA" id="ARBA00022989"/>
    </source>
</evidence>
<evidence type="ECO:0000256" key="3">
    <source>
        <dbReference type="ARBA" id="ARBA00022692"/>
    </source>
</evidence>
<dbReference type="GO" id="GO:0015385">
    <property type="term" value="F:sodium:proton antiporter activity"/>
    <property type="evidence" value="ECO:0007669"/>
    <property type="project" value="InterPro"/>
</dbReference>
<gene>
    <name evidence="14" type="ORF">COHA_004923</name>
</gene>
<feature type="transmembrane region" description="Helical" evidence="12">
    <location>
        <begin position="250"/>
        <end position="274"/>
    </location>
</feature>
<dbReference type="Pfam" id="PF00999">
    <property type="entry name" value="Na_H_Exchanger"/>
    <property type="match status" value="1"/>
</dbReference>
<keyword evidence="8" id="KW-0739">Sodium transport</keyword>
<evidence type="ECO:0000256" key="2">
    <source>
        <dbReference type="ARBA" id="ARBA00022448"/>
    </source>
</evidence>
<dbReference type="PANTHER" id="PTHR10110:SF197">
    <property type="entry name" value="SODIUM_HYDROGEN EXCHANGER"/>
    <property type="match status" value="1"/>
</dbReference>
<evidence type="ECO:0000256" key="9">
    <source>
        <dbReference type="ARBA" id="ARBA00047524"/>
    </source>
</evidence>
<evidence type="ECO:0000256" key="6">
    <source>
        <dbReference type="ARBA" id="ARBA00023065"/>
    </source>
</evidence>
<comment type="catalytic activity">
    <reaction evidence="9">
        <text>Na(+)(in) + H(+)(out) = Na(+)(out) + H(+)(in)</text>
        <dbReference type="Rhea" id="RHEA:29419"/>
        <dbReference type="ChEBI" id="CHEBI:15378"/>
        <dbReference type="ChEBI" id="CHEBI:29101"/>
    </reaction>
</comment>
<evidence type="ECO:0000256" key="10">
    <source>
        <dbReference type="ARBA" id="ARBA00047912"/>
    </source>
</evidence>
<feature type="domain" description="Cation/H+ exchanger transmembrane" evidence="13">
    <location>
        <begin position="26"/>
        <end position="387"/>
    </location>
</feature>
<dbReference type="GO" id="GO:0015386">
    <property type="term" value="F:potassium:proton antiporter activity"/>
    <property type="evidence" value="ECO:0007669"/>
    <property type="project" value="TreeGrafter"/>
</dbReference>
<sequence length="651" mass="70543">MWCIFATFLYYAWWKGERLPSSLVELNTEVFFDALLPPIIFQAGFAVKKKAFFRNFMTLLLLGVVGTWMTAAMVATGTSYMLKWLGLRSDLVRSSLSLGAIFSASDSVAALQVLDQDRSPMLFSLVFGEGVVNDAVSIVLLRAVQGIRKSSQLNADTLSLIALSFGQLFVLSLLLGAAVGLFSAWFIKRTFVHHSTDREVAAVALLGFVAYQLAEGLHLSGIFSVFFCGIVMSHYTWHAMSSSARVVTVYLFRILSFAAELFLFIYAGVTMWSVTLWKDSEEFTKGKLVQASTILALALVASVLVARALTVAPLVLLANLWRPRACRISVREGAVIWWAGAMRGAITVALAFKTYTVHGIDAPLENQIFIVSSMTSVILFTVVLGAFTSGLVGRLLGQDELAPGATMPTLPSMDPDSLNTPLLAALQRSLHWTRHSHIYRLWHYIDDNYLYPLFGGRAPKPDCYRSPPPSPGRQMIQEVMGPVMFADSSRPAKHADPFRMRPAPSDGTEAGVSLASAGRAGSRGTGQAPTVRSVHPEAVDMQPSDGIEELLEHANSGRLDSEHSQQIDWRDSAAFGKDAAWLAEGAPSGSWDSAGRSRLLSGSLQAEHGTQQAAQQVQQQAAGQQAAVTLARTSPFQGVASHPVGSPTTSP</sequence>
<comment type="subcellular location">
    <subcellularLocation>
        <location evidence="1">Membrane</location>
        <topology evidence="1">Multi-pass membrane protein</topology>
    </subcellularLocation>
</comment>
<protein>
    <recommendedName>
        <fullName evidence="13">Cation/H+ exchanger transmembrane domain-containing protein</fullName>
    </recommendedName>
</protein>
<evidence type="ECO:0000256" key="11">
    <source>
        <dbReference type="SAM" id="MobiDB-lite"/>
    </source>
</evidence>
<evidence type="ECO:0000259" key="13">
    <source>
        <dbReference type="Pfam" id="PF00999"/>
    </source>
</evidence>
<keyword evidence="4 12" id="KW-1133">Transmembrane helix</keyword>
<evidence type="ECO:0000256" key="8">
    <source>
        <dbReference type="ARBA" id="ARBA00023201"/>
    </source>
</evidence>
<reference evidence="14" key="1">
    <citation type="submission" date="2020-11" db="EMBL/GenBank/DDBJ databases">
        <title>Chlorella ohadii genome sequencing and assembly.</title>
        <authorList>
            <person name="Murik O."/>
            <person name="Treves H."/>
            <person name="Kedem I."/>
            <person name="Shotland Y."/>
            <person name="Kaplan A."/>
        </authorList>
    </citation>
    <scope>NUCLEOTIDE SEQUENCE</scope>
    <source>
        <strain evidence="14">1</strain>
    </source>
</reference>
<evidence type="ECO:0000256" key="1">
    <source>
        <dbReference type="ARBA" id="ARBA00004141"/>
    </source>
</evidence>
<dbReference type="GO" id="GO:0051453">
    <property type="term" value="P:regulation of intracellular pH"/>
    <property type="evidence" value="ECO:0007669"/>
    <property type="project" value="TreeGrafter"/>
</dbReference>
<feature type="region of interest" description="Disordered" evidence="11">
    <location>
        <begin position="490"/>
        <end position="534"/>
    </location>
</feature>
<dbReference type="Gene3D" id="6.10.140.1330">
    <property type="match status" value="1"/>
</dbReference>
<dbReference type="PANTHER" id="PTHR10110">
    <property type="entry name" value="SODIUM/HYDROGEN EXCHANGER"/>
    <property type="match status" value="1"/>
</dbReference>
<evidence type="ECO:0000313" key="15">
    <source>
        <dbReference type="Proteomes" id="UP001205105"/>
    </source>
</evidence>
<comment type="catalytic activity">
    <reaction evidence="10">
        <text>K(+)(in) + H(+)(out) = K(+)(out) + H(+)(in)</text>
        <dbReference type="Rhea" id="RHEA:29467"/>
        <dbReference type="ChEBI" id="CHEBI:15378"/>
        <dbReference type="ChEBI" id="CHEBI:29103"/>
    </reaction>
</comment>
<dbReference type="AlphaFoldDB" id="A0AAD5DVW1"/>
<dbReference type="Proteomes" id="UP001205105">
    <property type="component" value="Unassembled WGS sequence"/>
</dbReference>
<evidence type="ECO:0000256" key="12">
    <source>
        <dbReference type="SAM" id="Phobius"/>
    </source>
</evidence>
<keyword evidence="6" id="KW-0406">Ion transport</keyword>
<dbReference type="InterPro" id="IPR018422">
    <property type="entry name" value="Cation/H_exchanger_CPA1"/>
</dbReference>
<feature type="transmembrane region" description="Helical" evidence="12">
    <location>
        <begin position="367"/>
        <end position="387"/>
    </location>
</feature>
<evidence type="ECO:0000313" key="14">
    <source>
        <dbReference type="EMBL" id="KAI7841304.1"/>
    </source>
</evidence>
<keyword evidence="5" id="KW-0915">Sodium</keyword>
<dbReference type="GO" id="GO:0005886">
    <property type="term" value="C:plasma membrane"/>
    <property type="evidence" value="ECO:0007669"/>
    <property type="project" value="TreeGrafter"/>
</dbReference>
<dbReference type="InterPro" id="IPR004709">
    <property type="entry name" value="NaH_exchanger"/>
</dbReference>
<feature type="transmembrane region" description="Helical" evidence="12">
    <location>
        <begin position="333"/>
        <end position="355"/>
    </location>
</feature>
<accession>A0AAD5DVW1</accession>
<keyword evidence="7 12" id="KW-0472">Membrane</keyword>
<name>A0AAD5DVW1_9CHLO</name>
<proteinExistence type="predicted"/>
<keyword evidence="3 12" id="KW-0812">Transmembrane</keyword>
<evidence type="ECO:0000256" key="5">
    <source>
        <dbReference type="ARBA" id="ARBA00023053"/>
    </source>
</evidence>
<keyword evidence="2" id="KW-0813">Transport</keyword>
<comment type="caution">
    <text evidence="14">The sequence shown here is derived from an EMBL/GenBank/DDBJ whole genome shotgun (WGS) entry which is preliminary data.</text>
</comment>
<organism evidence="14 15">
    <name type="scientific">Chlorella ohadii</name>
    <dbReference type="NCBI Taxonomy" id="2649997"/>
    <lineage>
        <taxon>Eukaryota</taxon>
        <taxon>Viridiplantae</taxon>
        <taxon>Chlorophyta</taxon>
        <taxon>core chlorophytes</taxon>
        <taxon>Trebouxiophyceae</taxon>
        <taxon>Chlorellales</taxon>
        <taxon>Chlorellaceae</taxon>
        <taxon>Chlorella clade</taxon>
        <taxon>Chlorella</taxon>
    </lineage>
</organism>
<dbReference type="PRINTS" id="PR01084">
    <property type="entry name" value="NAHEXCHNGR"/>
</dbReference>
<evidence type="ECO:0000256" key="7">
    <source>
        <dbReference type="ARBA" id="ARBA00023136"/>
    </source>
</evidence>
<dbReference type="InterPro" id="IPR006153">
    <property type="entry name" value="Cation/H_exchanger_TM"/>
</dbReference>
<keyword evidence="15" id="KW-1185">Reference proteome</keyword>
<feature type="transmembrane region" description="Helical" evidence="12">
    <location>
        <begin position="59"/>
        <end position="82"/>
    </location>
</feature>
<feature type="transmembrane region" description="Helical" evidence="12">
    <location>
        <begin position="294"/>
        <end position="321"/>
    </location>
</feature>
<dbReference type="EMBL" id="JADXDR010000064">
    <property type="protein sequence ID" value="KAI7841304.1"/>
    <property type="molecule type" value="Genomic_DNA"/>
</dbReference>
<feature type="transmembrane region" description="Helical" evidence="12">
    <location>
        <begin position="220"/>
        <end position="238"/>
    </location>
</feature>
<dbReference type="GO" id="GO:0098719">
    <property type="term" value="P:sodium ion import across plasma membrane"/>
    <property type="evidence" value="ECO:0007669"/>
    <property type="project" value="TreeGrafter"/>
</dbReference>
<feature type="transmembrane region" description="Helical" evidence="12">
    <location>
        <begin position="161"/>
        <end position="187"/>
    </location>
</feature>
<feature type="compositionally biased region" description="Low complexity" evidence="11">
    <location>
        <begin position="510"/>
        <end position="528"/>
    </location>
</feature>